<dbReference type="SMART" id="SM00282">
    <property type="entry name" value="LamG"/>
    <property type="match status" value="1"/>
</dbReference>
<evidence type="ECO:0000313" key="4">
    <source>
        <dbReference type="EMBL" id="GFS20029.1"/>
    </source>
</evidence>
<dbReference type="PANTHER" id="PTHR15036:SF49">
    <property type="entry name" value="AXOTACTIN"/>
    <property type="match status" value="1"/>
</dbReference>
<dbReference type="InterPro" id="IPR001791">
    <property type="entry name" value="Laminin_G"/>
</dbReference>
<evidence type="ECO:0000256" key="1">
    <source>
        <dbReference type="PROSITE-ProRule" id="PRU00122"/>
    </source>
</evidence>
<evidence type="ECO:0000259" key="3">
    <source>
        <dbReference type="PROSITE" id="PS50025"/>
    </source>
</evidence>
<name>A0AAV4JBI5_9GAST</name>
<dbReference type="Pfam" id="PF02210">
    <property type="entry name" value="Laminin_G_2"/>
    <property type="match status" value="1"/>
</dbReference>
<dbReference type="EMBL" id="BMAT01003095">
    <property type="protein sequence ID" value="GFS20029.1"/>
    <property type="molecule type" value="Genomic_DNA"/>
</dbReference>
<feature type="chain" id="PRO_5043618578" evidence="2">
    <location>
        <begin position="34"/>
        <end position="230"/>
    </location>
</feature>
<dbReference type="PROSITE" id="PS50025">
    <property type="entry name" value="LAM_G_DOMAIN"/>
    <property type="match status" value="1"/>
</dbReference>
<dbReference type="GO" id="GO:0016020">
    <property type="term" value="C:membrane"/>
    <property type="evidence" value="ECO:0007669"/>
    <property type="project" value="UniProtKB-SubCell"/>
</dbReference>
<evidence type="ECO:0000313" key="5">
    <source>
        <dbReference type="Proteomes" id="UP000762676"/>
    </source>
</evidence>
<keyword evidence="2" id="KW-0732">Signal</keyword>
<dbReference type="CDD" id="cd00110">
    <property type="entry name" value="LamG"/>
    <property type="match status" value="1"/>
</dbReference>
<protein>
    <submittedName>
        <fullName evidence="4">Laminin subunit alpha-3-like</fullName>
    </submittedName>
</protein>
<dbReference type="AlphaFoldDB" id="A0AAV4JBI5"/>
<feature type="signal peptide" evidence="2">
    <location>
        <begin position="1"/>
        <end position="33"/>
    </location>
</feature>
<gene>
    <name evidence="4" type="ORF">ElyMa_001559200</name>
</gene>
<comment type="caution">
    <text evidence="1">Lacks conserved residue(s) required for the propagation of feature annotation.</text>
</comment>
<keyword evidence="5" id="KW-1185">Reference proteome</keyword>
<evidence type="ECO:0000256" key="2">
    <source>
        <dbReference type="SAM" id="SignalP"/>
    </source>
</evidence>
<dbReference type="PANTHER" id="PTHR15036">
    <property type="entry name" value="PIKACHURIN-LIKE PROTEIN"/>
    <property type="match status" value="1"/>
</dbReference>
<dbReference type="InterPro" id="IPR050372">
    <property type="entry name" value="Neurexin-related_CASP"/>
</dbReference>
<dbReference type="Proteomes" id="UP000762676">
    <property type="component" value="Unassembled WGS sequence"/>
</dbReference>
<comment type="caution">
    <text evidence="4">The sequence shown here is derived from an EMBL/GenBank/DDBJ whole genome shotgun (WGS) entry which is preliminary data.</text>
</comment>
<organism evidence="4 5">
    <name type="scientific">Elysia marginata</name>
    <dbReference type="NCBI Taxonomy" id="1093978"/>
    <lineage>
        <taxon>Eukaryota</taxon>
        <taxon>Metazoa</taxon>
        <taxon>Spiralia</taxon>
        <taxon>Lophotrochozoa</taxon>
        <taxon>Mollusca</taxon>
        <taxon>Gastropoda</taxon>
        <taxon>Heterobranchia</taxon>
        <taxon>Euthyneura</taxon>
        <taxon>Panpulmonata</taxon>
        <taxon>Sacoglossa</taxon>
        <taxon>Placobranchoidea</taxon>
        <taxon>Plakobranchidae</taxon>
        <taxon>Elysia</taxon>
    </lineage>
</organism>
<dbReference type="InterPro" id="IPR013320">
    <property type="entry name" value="ConA-like_dom_sf"/>
</dbReference>
<dbReference type="Gene3D" id="2.60.120.200">
    <property type="match status" value="1"/>
</dbReference>
<feature type="domain" description="Laminin G" evidence="3">
    <location>
        <begin position="56"/>
        <end position="230"/>
    </location>
</feature>
<proteinExistence type="predicted"/>
<dbReference type="SUPFAM" id="SSF49899">
    <property type="entry name" value="Concanavalin A-like lectins/glucanases"/>
    <property type="match status" value="1"/>
</dbReference>
<reference evidence="4 5" key="1">
    <citation type="journal article" date="2021" name="Elife">
        <title>Chloroplast acquisition without the gene transfer in kleptoplastic sea slugs, Plakobranchus ocellatus.</title>
        <authorList>
            <person name="Maeda T."/>
            <person name="Takahashi S."/>
            <person name="Yoshida T."/>
            <person name="Shimamura S."/>
            <person name="Takaki Y."/>
            <person name="Nagai Y."/>
            <person name="Toyoda A."/>
            <person name="Suzuki Y."/>
            <person name="Arimoto A."/>
            <person name="Ishii H."/>
            <person name="Satoh N."/>
            <person name="Nishiyama T."/>
            <person name="Hasebe M."/>
            <person name="Maruyama T."/>
            <person name="Minagawa J."/>
            <person name="Obokata J."/>
            <person name="Shigenobu S."/>
        </authorList>
    </citation>
    <scope>NUCLEOTIDE SEQUENCE [LARGE SCALE GENOMIC DNA]</scope>
</reference>
<sequence length="230" mass="26181">MPVSNMSFASLLSPALSILYVMLVSYSPQPALAARGRIRYVQLCKESHIQIMAHRGVRIEPYERSRVELKLAGYTRKIHRQKLRLHFEFKTTSANGTLFYGFPGNEPEYVIALTLTNGMPKYHLRCPNAHVDIYTPTPENKPLNDNEWHSVQFDTRYGHHGVILIDGLSAVKRYHVGCTDISTLVLGGHNPDKSYHHHHSQLHDLNIATTGSEPYSQIRVNGYRSRPSKH</sequence>
<accession>A0AAV4JBI5</accession>